<reference evidence="1 2" key="1">
    <citation type="submission" date="2018-03" db="EMBL/GenBank/DDBJ databases">
        <authorList>
            <person name="Guldener U."/>
        </authorList>
    </citation>
    <scope>NUCLEOTIDE SEQUENCE [LARGE SCALE GENOMIC DNA]</scope>
    <source>
        <strain evidence="1 2">NBRC100155</strain>
    </source>
</reference>
<dbReference type="Proteomes" id="UP000324022">
    <property type="component" value="Unassembled WGS sequence"/>
</dbReference>
<sequence length="124" mass="13297">MCSRAIVCVPGTENRASQSTETCRQKNRGSSSSWGTELWVLPQHVGSTVCTERVSPSPKPPSIADSVYPLRMMWDAAAPMTRLGLGWNNLCIVLGGVCHHPALDSSVAPALGPSRLHEDAKSLE</sequence>
<evidence type="ECO:0000313" key="2">
    <source>
        <dbReference type="Proteomes" id="UP000324022"/>
    </source>
</evidence>
<dbReference type="EMBL" id="OOIN01000022">
    <property type="protein sequence ID" value="SPO28347.1"/>
    <property type="molecule type" value="Genomic_DNA"/>
</dbReference>
<gene>
    <name evidence="1" type="ORF">UTRI_04744</name>
</gene>
<keyword evidence="2" id="KW-1185">Reference proteome</keyword>
<proteinExistence type="predicted"/>
<organism evidence="1 2">
    <name type="scientific">Ustilago trichophora</name>
    <dbReference type="NCBI Taxonomy" id="86804"/>
    <lineage>
        <taxon>Eukaryota</taxon>
        <taxon>Fungi</taxon>
        <taxon>Dikarya</taxon>
        <taxon>Basidiomycota</taxon>
        <taxon>Ustilaginomycotina</taxon>
        <taxon>Ustilaginomycetes</taxon>
        <taxon>Ustilaginales</taxon>
        <taxon>Ustilaginaceae</taxon>
        <taxon>Ustilago</taxon>
    </lineage>
</organism>
<accession>A0A5C3EF83</accession>
<protein>
    <submittedName>
        <fullName evidence="1">Uncharacterized protein</fullName>
    </submittedName>
</protein>
<name>A0A5C3EF83_9BASI</name>
<dbReference type="AlphaFoldDB" id="A0A5C3EF83"/>
<evidence type="ECO:0000313" key="1">
    <source>
        <dbReference type="EMBL" id="SPO28347.1"/>
    </source>
</evidence>